<sequence>MSNRWDNKKKKKEGESSFAKRSDPSQSKGAPQPGCYLCDGPHCYRDCPTRRKINAIVSHEELDDEENPTTRVNPLQLLNAISGEKQSSYKGLMYVSVLVNGRVVRAMLDTGAQYIGEKEIQI</sequence>
<feature type="compositionally biased region" description="Basic and acidic residues" evidence="1">
    <location>
        <begin position="12"/>
        <end position="23"/>
    </location>
</feature>
<dbReference type="Gene3D" id="2.40.70.10">
    <property type="entry name" value="Acid Proteases"/>
    <property type="match status" value="1"/>
</dbReference>
<evidence type="ECO:0000256" key="1">
    <source>
        <dbReference type="SAM" id="MobiDB-lite"/>
    </source>
</evidence>
<gene>
    <name evidence="2" type="ORF">PanWU01x14_176590</name>
</gene>
<evidence type="ECO:0000313" key="3">
    <source>
        <dbReference type="Proteomes" id="UP000237105"/>
    </source>
</evidence>
<feature type="region of interest" description="Disordered" evidence="1">
    <location>
        <begin position="1"/>
        <end position="34"/>
    </location>
</feature>
<comment type="caution">
    <text evidence="2">The sequence shown here is derived from an EMBL/GenBank/DDBJ whole genome shotgun (WGS) entry which is preliminary data.</text>
</comment>
<dbReference type="EMBL" id="JXTB01000163">
    <property type="protein sequence ID" value="PON57069.1"/>
    <property type="molecule type" value="Genomic_DNA"/>
</dbReference>
<dbReference type="Proteomes" id="UP000237105">
    <property type="component" value="Unassembled WGS sequence"/>
</dbReference>
<protein>
    <submittedName>
        <fullName evidence="2">Aspartic peptidase domain containing protein</fullName>
    </submittedName>
</protein>
<dbReference type="SUPFAM" id="SSF50630">
    <property type="entry name" value="Acid proteases"/>
    <property type="match status" value="1"/>
</dbReference>
<accession>A0A2P5C7P6</accession>
<keyword evidence="3" id="KW-1185">Reference proteome</keyword>
<name>A0A2P5C7P6_PARAD</name>
<evidence type="ECO:0000313" key="2">
    <source>
        <dbReference type="EMBL" id="PON57069.1"/>
    </source>
</evidence>
<organism evidence="2 3">
    <name type="scientific">Parasponia andersonii</name>
    <name type="common">Sponia andersonii</name>
    <dbReference type="NCBI Taxonomy" id="3476"/>
    <lineage>
        <taxon>Eukaryota</taxon>
        <taxon>Viridiplantae</taxon>
        <taxon>Streptophyta</taxon>
        <taxon>Embryophyta</taxon>
        <taxon>Tracheophyta</taxon>
        <taxon>Spermatophyta</taxon>
        <taxon>Magnoliopsida</taxon>
        <taxon>eudicotyledons</taxon>
        <taxon>Gunneridae</taxon>
        <taxon>Pentapetalae</taxon>
        <taxon>rosids</taxon>
        <taxon>fabids</taxon>
        <taxon>Rosales</taxon>
        <taxon>Cannabaceae</taxon>
        <taxon>Parasponia</taxon>
    </lineage>
</organism>
<proteinExistence type="predicted"/>
<dbReference type="AlphaFoldDB" id="A0A2P5C7P6"/>
<dbReference type="OrthoDB" id="912717at2759"/>
<reference evidence="3" key="1">
    <citation type="submission" date="2016-06" db="EMBL/GenBank/DDBJ databases">
        <title>Parallel loss of symbiosis genes in relatives of nitrogen-fixing non-legume Parasponia.</title>
        <authorList>
            <person name="Van Velzen R."/>
            <person name="Holmer R."/>
            <person name="Bu F."/>
            <person name="Rutten L."/>
            <person name="Van Zeijl A."/>
            <person name="Liu W."/>
            <person name="Santuari L."/>
            <person name="Cao Q."/>
            <person name="Sharma T."/>
            <person name="Shen D."/>
            <person name="Roswanjaya Y."/>
            <person name="Wardhani T."/>
            <person name="Kalhor M.S."/>
            <person name="Jansen J."/>
            <person name="Van den Hoogen J."/>
            <person name="Gungor B."/>
            <person name="Hartog M."/>
            <person name="Hontelez J."/>
            <person name="Verver J."/>
            <person name="Yang W.-C."/>
            <person name="Schijlen E."/>
            <person name="Repin R."/>
            <person name="Schilthuizen M."/>
            <person name="Schranz E."/>
            <person name="Heidstra R."/>
            <person name="Miyata K."/>
            <person name="Fedorova E."/>
            <person name="Kohlen W."/>
            <person name="Bisseling T."/>
            <person name="Smit S."/>
            <person name="Geurts R."/>
        </authorList>
    </citation>
    <scope>NUCLEOTIDE SEQUENCE [LARGE SCALE GENOMIC DNA]</scope>
    <source>
        <strain evidence="3">cv. WU1-14</strain>
    </source>
</reference>
<dbReference type="InterPro" id="IPR021109">
    <property type="entry name" value="Peptidase_aspartic_dom_sf"/>
</dbReference>